<evidence type="ECO:0000313" key="4">
    <source>
        <dbReference type="Proteomes" id="UP000249828"/>
    </source>
</evidence>
<dbReference type="RefSeq" id="WP_069654160.1">
    <property type="nucleotide sequence ID" value="NZ_MIKA01000012.1"/>
</dbReference>
<feature type="transmembrane region" description="Helical" evidence="1">
    <location>
        <begin position="68"/>
        <end position="94"/>
    </location>
</feature>
<keyword evidence="4" id="KW-1185">Reference proteome</keyword>
<proteinExistence type="predicted"/>
<dbReference type="AlphaFoldDB" id="A0A2W4BHL7"/>
<feature type="domain" description="Zinc-ribbon" evidence="2">
    <location>
        <begin position="2"/>
        <end position="23"/>
    </location>
</feature>
<dbReference type="STRING" id="1077675.BCR22_02475"/>
<keyword evidence="1" id="KW-0812">Transmembrane</keyword>
<feature type="transmembrane region" description="Helical" evidence="1">
    <location>
        <begin position="35"/>
        <end position="56"/>
    </location>
</feature>
<sequence>MYCSNCGSKINEKSVLCPHCGTILKKEFFSRNTEIGWGILGFFVPVVGLILYLIWLETKPKIAKTAGLGALCGVSTIILFWILYFLFFVLLLLVI</sequence>
<keyword evidence="1" id="KW-0472">Membrane</keyword>
<evidence type="ECO:0000256" key="1">
    <source>
        <dbReference type="SAM" id="Phobius"/>
    </source>
</evidence>
<comment type="caution">
    <text evidence="3">The sequence shown here is derived from an EMBL/GenBank/DDBJ whole genome shotgun (WGS) entry which is preliminary data.</text>
</comment>
<protein>
    <submittedName>
        <fullName evidence="3">Zinc ribbon domain-containing protein</fullName>
    </submittedName>
</protein>
<evidence type="ECO:0000313" key="3">
    <source>
        <dbReference type="EMBL" id="PZL76445.1"/>
    </source>
</evidence>
<dbReference type="GO" id="GO:0005886">
    <property type="term" value="C:plasma membrane"/>
    <property type="evidence" value="ECO:0007669"/>
    <property type="project" value="UniProtKB-SubCell"/>
</dbReference>
<dbReference type="EMBL" id="PIEU01000030">
    <property type="protein sequence ID" value="PZL76445.1"/>
    <property type="molecule type" value="Genomic_DNA"/>
</dbReference>
<dbReference type="InterPro" id="IPR026870">
    <property type="entry name" value="Zinc_ribbon_dom"/>
</dbReference>
<gene>
    <name evidence="3" type="ORF">CI088_02970</name>
</gene>
<dbReference type="Pfam" id="PF13240">
    <property type="entry name" value="Zn_Ribbon_1"/>
    <property type="match status" value="1"/>
</dbReference>
<organism evidence="3 4">
    <name type="scientific">Enterococcus plantarum</name>
    <dbReference type="NCBI Taxonomy" id="1077675"/>
    <lineage>
        <taxon>Bacteria</taxon>
        <taxon>Bacillati</taxon>
        <taxon>Bacillota</taxon>
        <taxon>Bacilli</taxon>
        <taxon>Lactobacillales</taxon>
        <taxon>Enterococcaceae</taxon>
        <taxon>Enterococcus</taxon>
    </lineage>
</organism>
<accession>A0A2W4BHL7</accession>
<reference evidence="3 4" key="1">
    <citation type="submission" date="2017-11" db="EMBL/GenBank/DDBJ databases">
        <title>Draft genome sequence of Enterococcus plantarum TRW2 strain isolated from lettuce.</title>
        <authorList>
            <person name="Kim E.B."/>
            <person name="Marco M.L."/>
            <person name="Williams T.R."/>
            <person name="You I.H."/>
        </authorList>
    </citation>
    <scope>NUCLEOTIDE SEQUENCE [LARGE SCALE GENOMIC DNA]</scope>
    <source>
        <strain evidence="3 4">TRW2</strain>
    </source>
</reference>
<evidence type="ECO:0000259" key="2">
    <source>
        <dbReference type="Pfam" id="PF13240"/>
    </source>
</evidence>
<dbReference type="Proteomes" id="UP000249828">
    <property type="component" value="Unassembled WGS sequence"/>
</dbReference>
<keyword evidence="1" id="KW-1133">Transmembrane helix</keyword>
<dbReference type="OrthoDB" id="2971849at2"/>
<name>A0A2W4BHL7_9ENTE</name>